<protein>
    <submittedName>
        <fullName evidence="1">Uncharacterized protein</fullName>
    </submittedName>
</protein>
<reference evidence="1" key="5">
    <citation type="journal article" date="2021" name="G3 (Bethesda)">
        <title>Aegilops tauschii genome assembly Aet v5.0 features greater sequence contiguity and improved annotation.</title>
        <authorList>
            <person name="Wang L."/>
            <person name="Zhu T."/>
            <person name="Rodriguez J.C."/>
            <person name="Deal K.R."/>
            <person name="Dubcovsky J."/>
            <person name="McGuire P.E."/>
            <person name="Lux T."/>
            <person name="Spannagl M."/>
            <person name="Mayer K.F.X."/>
            <person name="Baldrich P."/>
            <person name="Meyers B.C."/>
            <person name="Huo N."/>
            <person name="Gu Y.Q."/>
            <person name="Zhou H."/>
            <person name="Devos K.M."/>
            <person name="Bennetzen J.L."/>
            <person name="Unver T."/>
            <person name="Budak H."/>
            <person name="Gulick P.J."/>
            <person name="Galiba G."/>
            <person name="Kalapos B."/>
            <person name="Nelson D.R."/>
            <person name="Li P."/>
            <person name="You F.M."/>
            <person name="Luo M.C."/>
            <person name="Dvorak J."/>
        </authorList>
    </citation>
    <scope>NUCLEOTIDE SEQUENCE [LARGE SCALE GENOMIC DNA]</scope>
    <source>
        <strain evidence="1">cv. AL8/78</strain>
    </source>
</reference>
<organism evidence="1 2">
    <name type="scientific">Aegilops tauschii subsp. strangulata</name>
    <name type="common">Goatgrass</name>
    <dbReference type="NCBI Taxonomy" id="200361"/>
    <lineage>
        <taxon>Eukaryota</taxon>
        <taxon>Viridiplantae</taxon>
        <taxon>Streptophyta</taxon>
        <taxon>Embryophyta</taxon>
        <taxon>Tracheophyta</taxon>
        <taxon>Spermatophyta</taxon>
        <taxon>Magnoliopsida</taxon>
        <taxon>Liliopsida</taxon>
        <taxon>Poales</taxon>
        <taxon>Poaceae</taxon>
        <taxon>BOP clade</taxon>
        <taxon>Pooideae</taxon>
        <taxon>Triticodae</taxon>
        <taxon>Triticeae</taxon>
        <taxon>Triticinae</taxon>
        <taxon>Aegilops</taxon>
    </lineage>
</organism>
<dbReference type="Proteomes" id="UP000015105">
    <property type="component" value="Chromosome 3D"/>
</dbReference>
<reference evidence="2" key="1">
    <citation type="journal article" date="2014" name="Science">
        <title>Ancient hybridizations among the ancestral genomes of bread wheat.</title>
        <authorList>
            <consortium name="International Wheat Genome Sequencing Consortium,"/>
            <person name="Marcussen T."/>
            <person name="Sandve S.R."/>
            <person name="Heier L."/>
            <person name="Spannagl M."/>
            <person name="Pfeifer M."/>
            <person name="Jakobsen K.S."/>
            <person name="Wulff B.B."/>
            <person name="Steuernagel B."/>
            <person name="Mayer K.F."/>
            <person name="Olsen O.A."/>
        </authorList>
    </citation>
    <scope>NUCLEOTIDE SEQUENCE [LARGE SCALE GENOMIC DNA]</scope>
    <source>
        <strain evidence="2">cv. AL8/78</strain>
    </source>
</reference>
<sequence length="53" mass="5519">EARAAPAQIGESLAPFSSPCGDVFLLLRSPPIYLNPVLLWAGDNCSDCCGLAV</sequence>
<reference evidence="2" key="2">
    <citation type="journal article" date="2017" name="Nat. Plants">
        <title>The Aegilops tauschii genome reveals multiple impacts of transposons.</title>
        <authorList>
            <person name="Zhao G."/>
            <person name="Zou C."/>
            <person name="Li K."/>
            <person name="Wang K."/>
            <person name="Li T."/>
            <person name="Gao L."/>
            <person name="Zhang X."/>
            <person name="Wang H."/>
            <person name="Yang Z."/>
            <person name="Liu X."/>
            <person name="Jiang W."/>
            <person name="Mao L."/>
            <person name="Kong X."/>
            <person name="Jiao Y."/>
            <person name="Jia J."/>
        </authorList>
    </citation>
    <scope>NUCLEOTIDE SEQUENCE [LARGE SCALE GENOMIC DNA]</scope>
    <source>
        <strain evidence="2">cv. AL8/78</strain>
    </source>
</reference>
<name>A0A453G368_AEGTS</name>
<keyword evidence="2" id="KW-1185">Reference proteome</keyword>
<accession>A0A453G368</accession>
<proteinExistence type="predicted"/>
<reference evidence="1" key="3">
    <citation type="journal article" date="2017" name="Nature">
        <title>Genome sequence of the progenitor of the wheat D genome Aegilops tauschii.</title>
        <authorList>
            <person name="Luo M.C."/>
            <person name="Gu Y.Q."/>
            <person name="Puiu D."/>
            <person name="Wang H."/>
            <person name="Twardziok S.O."/>
            <person name="Deal K.R."/>
            <person name="Huo N."/>
            <person name="Zhu T."/>
            <person name="Wang L."/>
            <person name="Wang Y."/>
            <person name="McGuire P.E."/>
            <person name="Liu S."/>
            <person name="Long H."/>
            <person name="Ramasamy R.K."/>
            <person name="Rodriguez J.C."/>
            <person name="Van S.L."/>
            <person name="Yuan L."/>
            <person name="Wang Z."/>
            <person name="Xia Z."/>
            <person name="Xiao L."/>
            <person name="Anderson O.D."/>
            <person name="Ouyang S."/>
            <person name="Liang Y."/>
            <person name="Zimin A.V."/>
            <person name="Pertea G."/>
            <person name="Qi P."/>
            <person name="Bennetzen J.L."/>
            <person name="Dai X."/>
            <person name="Dawson M.W."/>
            <person name="Muller H.G."/>
            <person name="Kugler K."/>
            <person name="Rivarola-Duarte L."/>
            <person name="Spannagl M."/>
            <person name="Mayer K.F.X."/>
            <person name="Lu F.H."/>
            <person name="Bevan M.W."/>
            <person name="Leroy P."/>
            <person name="Li P."/>
            <person name="You F.M."/>
            <person name="Sun Q."/>
            <person name="Liu Z."/>
            <person name="Lyons E."/>
            <person name="Wicker T."/>
            <person name="Salzberg S.L."/>
            <person name="Devos K.M."/>
            <person name="Dvorak J."/>
        </authorList>
    </citation>
    <scope>NUCLEOTIDE SEQUENCE [LARGE SCALE GENOMIC DNA]</scope>
    <source>
        <strain evidence="1">cv. AL8/78</strain>
    </source>
</reference>
<dbReference type="EnsemblPlants" id="AET3Gv20870300.12">
    <property type="protein sequence ID" value="AET3Gv20870300.12"/>
    <property type="gene ID" value="AET3Gv20870300"/>
</dbReference>
<evidence type="ECO:0000313" key="2">
    <source>
        <dbReference type="Proteomes" id="UP000015105"/>
    </source>
</evidence>
<dbReference type="AlphaFoldDB" id="A0A453G368"/>
<evidence type="ECO:0000313" key="1">
    <source>
        <dbReference type="EnsemblPlants" id="AET3Gv20870300.12"/>
    </source>
</evidence>
<reference evidence="1" key="4">
    <citation type="submission" date="2019-03" db="UniProtKB">
        <authorList>
            <consortium name="EnsemblPlants"/>
        </authorList>
    </citation>
    <scope>IDENTIFICATION</scope>
</reference>
<dbReference type="Gramene" id="AET3Gv20870300.12">
    <property type="protein sequence ID" value="AET3Gv20870300.12"/>
    <property type="gene ID" value="AET3Gv20870300"/>
</dbReference>